<gene>
    <name evidence="2" type="ORF">FB559_3472</name>
</gene>
<keyword evidence="3" id="KW-1185">Reference proteome</keyword>
<dbReference type="Proteomes" id="UP000316096">
    <property type="component" value="Unassembled WGS sequence"/>
</dbReference>
<organism evidence="2 3">
    <name type="scientific">Actinoallomurus bryophytorum</name>
    <dbReference type="NCBI Taxonomy" id="1490222"/>
    <lineage>
        <taxon>Bacteria</taxon>
        <taxon>Bacillati</taxon>
        <taxon>Actinomycetota</taxon>
        <taxon>Actinomycetes</taxon>
        <taxon>Streptosporangiales</taxon>
        <taxon>Thermomonosporaceae</taxon>
        <taxon>Actinoallomurus</taxon>
    </lineage>
</organism>
<evidence type="ECO:0000313" key="3">
    <source>
        <dbReference type="Proteomes" id="UP000316096"/>
    </source>
</evidence>
<name>A0A543CL87_9ACTN</name>
<proteinExistence type="predicted"/>
<evidence type="ECO:0000313" key="2">
    <source>
        <dbReference type="EMBL" id="TQL97863.1"/>
    </source>
</evidence>
<feature type="region of interest" description="Disordered" evidence="1">
    <location>
        <begin position="121"/>
        <end position="144"/>
    </location>
</feature>
<evidence type="ECO:0000256" key="1">
    <source>
        <dbReference type="SAM" id="MobiDB-lite"/>
    </source>
</evidence>
<protein>
    <submittedName>
        <fullName evidence="2">Uncharacterized protein</fullName>
    </submittedName>
</protein>
<dbReference type="RefSeq" id="WP_141956535.1">
    <property type="nucleotide sequence ID" value="NZ_VFOZ01000001.1"/>
</dbReference>
<dbReference type="AlphaFoldDB" id="A0A543CL87"/>
<comment type="caution">
    <text evidence="2">The sequence shown here is derived from an EMBL/GenBank/DDBJ whole genome shotgun (WGS) entry which is preliminary data.</text>
</comment>
<reference evidence="2 3" key="1">
    <citation type="submission" date="2019-06" db="EMBL/GenBank/DDBJ databases">
        <title>Sequencing the genomes of 1000 actinobacteria strains.</title>
        <authorList>
            <person name="Klenk H.-P."/>
        </authorList>
    </citation>
    <scope>NUCLEOTIDE SEQUENCE [LARGE SCALE GENOMIC DNA]</scope>
    <source>
        <strain evidence="2 3">DSM 102200</strain>
    </source>
</reference>
<accession>A0A543CL87</accession>
<dbReference type="OrthoDB" id="4350642at2"/>
<dbReference type="EMBL" id="VFOZ01000001">
    <property type="protein sequence ID" value="TQL97863.1"/>
    <property type="molecule type" value="Genomic_DNA"/>
</dbReference>
<sequence length="144" mass="15821">MVDEQLQYLERICFCGERYRATSRGEGGPFHFRVMRVTPVPGGKAALMGHWRSGDWNQGEMLELRRRDGHTLAIADAEMTPAVDEASAIRGQRTILVADHRSLQPQSCIWAISSDRAAVRTMPDGSPGSVPAANKSMGLRGQAK</sequence>